<reference evidence="1 3" key="1">
    <citation type="journal article" date="2019" name="Syst. Appl. Microbiol.">
        <title>Microvirga tunisiensis sp. nov., a root nodule symbiotic bacterium isolated from Lupinus micranthus and L. luteus grown in Northern Tunisia.</title>
        <authorList>
            <person name="Msaddak A."/>
            <person name="Rejili M."/>
            <person name="Duran D."/>
            <person name="Mars M."/>
            <person name="Palacios J.M."/>
            <person name="Ruiz-Argueso T."/>
            <person name="Rey L."/>
            <person name="Imperial J."/>
        </authorList>
    </citation>
    <scope>NUCLEOTIDE SEQUENCE [LARGE SCALE GENOMIC DNA]</scope>
    <source>
        <strain evidence="1 3">Lmie10</strain>
    </source>
</reference>
<organism evidence="1 3">
    <name type="scientific">Microvirga tunisiensis</name>
    <dbReference type="NCBI Taxonomy" id="2108360"/>
    <lineage>
        <taxon>Bacteria</taxon>
        <taxon>Pseudomonadati</taxon>
        <taxon>Pseudomonadota</taxon>
        <taxon>Alphaproteobacteria</taxon>
        <taxon>Hyphomicrobiales</taxon>
        <taxon>Methylobacteriaceae</taxon>
        <taxon>Microvirga</taxon>
    </lineage>
</organism>
<dbReference type="InterPro" id="IPR038404">
    <property type="entry name" value="TRAP_DctP_sf"/>
</dbReference>
<gene>
    <name evidence="1" type="ORF">FS320_32205</name>
    <name evidence="2" type="ORF">FS320_42550</name>
</gene>
<evidence type="ECO:0000313" key="3">
    <source>
        <dbReference type="Proteomes" id="UP000403266"/>
    </source>
</evidence>
<dbReference type="EMBL" id="VOSK01000251">
    <property type="protein sequence ID" value="MPR29622.1"/>
    <property type="molecule type" value="Genomic_DNA"/>
</dbReference>
<evidence type="ECO:0000313" key="1">
    <source>
        <dbReference type="EMBL" id="MPR29622.1"/>
    </source>
</evidence>
<proteinExistence type="predicted"/>
<comment type="caution">
    <text evidence="1">The sequence shown here is derived from an EMBL/GenBank/DDBJ whole genome shotgun (WGS) entry which is preliminary data.</text>
</comment>
<sequence>FKKMYDSLRDFRNEEYLWFQVAEYGFDTFMIRTRARG</sequence>
<keyword evidence="3" id="KW-1185">Reference proteome</keyword>
<evidence type="ECO:0000313" key="2">
    <source>
        <dbReference type="EMBL" id="MPR31376.1"/>
    </source>
</evidence>
<feature type="non-terminal residue" evidence="1">
    <location>
        <position position="1"/>
    </location>
</feature>
<dbReference type="Proteomes" id="UP000403266">
    <property type="component" value="Unassembled WGS sequence"/>
</dbReference>
<accession>A0A5N7MRJ6</accession>
<name>A0A5N7MRJ6_9HYPH</name>
<dbReference type="AlphaFoldDB" id="A0A5N7MRJ6"/>
<protein>
    <submittedName>
        <fullName evidence="1">ABC transporter substrate-binding protein</fullName>
    </submittedName>
</protein>
<dbReference type="EMBL" id="VOSK01000657">
    <property type="protein sequence ID" value="MPR31376.1"/>
    <property type="molecule type" value="Genomic_DNA"/>
</dbReference>
<dbReference type="Gene3D" id="3.40.190.170">
    <property type="entry name" value="Bacterial extracellular solute-binding protein, family 7"/>
    <property type="match status" value="1"/>
</dbReference>